<protein>
    <submittedName>
        <fullName evidence="1">Uncharacterized protein</fullName>
    </submittedName>
</protein>
<name>A0ABU7D6E5_9TELE</name>
<gene>
    <name evidence="1" type="ORF">CHARACLAT_013484</name>
</gene>
<comment type="caution">
    <text evidence="1">The sequence shown here is derived from an EMBL/GenBank/DDBJ whole genome shotgun (WGS) entry which is preliminary data.</text>
</comment>
<reference evidence="1 2" key="1">
    <citation type="submission" date="2021-06" db="EMBL/GenBank/DDBJ databases">
        <authorList>
            <person name="Palmer J.M."/>
        </authorList>
    </citation>
    <scope>NUCLEOTIDE SEQUENCE [LARGE SCALE GENOMIC DNA]</scope>
    <source>
        <strain evidence="1 2">CL_MEX2019</strain>
        <tissue evidence="1">Muscle</tissue>
    </source>
</reference>
<accession>A0ABU7D6E5</accession>
<sequence length="88" mass="9800">MEKRLYSTNRVLCGTLRSDYKEKRGRALLEMDFFFAEVRMGVCTVVYPVCPCDGLVTCPGCTPPLVCRPLEIGTSSPVILNGRNGKRI</sequence>
<evidence type="ECO:0000313" key="1">
    <source>
        <dbReference type="EMBL" id="MED6270753.1"/>
    </source>
</evidence>
<evidence type="ECO:0000313" key="2">
    <source>
        <dbReference type="Proteomes" id="UP001352852"/>
    </source>
</evidence>
<organism evidence="1 2">
    <name type="scientific">Characodon lateralis</name>
    <dbReference type="NCBI Taxonomy" id="208331"/>
    <lineage>
        <taxon>Eukaryota</taxon>
        <taxon>Metazoa</taxon>
        <taxon>Chordata</taxon>
        <taxon>Craniata</taxon>
        <taxon>Vertebrata</taxon>
        <taxon>Euteleostomi</taxon>
        <taxon>Actinopterygii</taxon>
        <taxon>Neopterygii</taxon>
        <taxon>Teleostei</taxon>
        <taxon>Neoteleostei</taxon>
        <taxon>Acanthomorphata</taxon>
        <taxon>Ovalentaria</taxon>
        <taxon>Atherinomorphae</taxon>
        <taxon>Cyprinodontiformes</taxon>
        <taxon>Goodeidae</taxon>
        <taxon>Characodon</taxon>
    </lineage>
</organism>
<keyword evidence="2" id="KW-1185">Reference proteome</keyword>
<dbReference type="Proteomes" id="UP001352852">
    <property type="component" value="Unassembled WGS sequence"/>
</dbReference>
<proteinExistence type="predicted"/>
<dbReference type="EMBL" id="JAHUTJ010017368">
    <property type="protein sequence ID" value="MED6270753.1"/>
    <property type="molecule type" value="Genomic_DNA"/>
</dbReference>